<dbReference type="EMBL" id="JAUHHV010000002">
    <property type="protein sequence ID" value="KAK1433710.1"/>
    <property type="molecule type" value="Genomic_DNA"/>
</dbReference>
<reference evidence="3" key="1">
    <citation type="journal article" date="2023" name="bioRxiv">
        <title>Improved chromosome-level genome assembly for marigold (Tagetes erecta).</title>
        <authorList>
            <person name="Jiang F."/>
            <person name="Yuan L."/>
            <person name="Wang S."/>
            <person name="Wang H."/>
            <person name="Xu D."/>
            <person name="Wang A."/>
            <person name="Fan W."/>
        </authorList>
    </citation>
    <scope>NUCLEOTIDE SEQUENCE</scope>
    <source>
        <strain evidence="3">WSJ</strain>
        <tissue evidence="3">Leaf</tissue>
    </source>
</reference>
<dbReference type="PANTHER" id="PTHR37610:SF78">
    <property type="entry name" value="GAG-POLYPEPTIDE OF LTR COPIA-TYPE-RELATED"/>
    <property type="match status" value="1"/>
</dbReference>
<feature type="region of interest" description="Disordered" evidence="1">
    <location>
        <begin position="284"/>
        <end position="310"/>
    </location>
</feature>
<evidence type="ECO:0000259" key="2">
    <source>
        <dbReference type="Pfam" id="PF14244"/>
    </source>
</evidence>
<dbReference type="GO" id="GO:0008270">
    <property type="term" value="F:zinc ion binding"/>
    <property type="evidence" value="ECO:0007669"/>
    <property type="project" value="InterPro"/>
</dbReference>
<dbReference type="Pfam" id="PF14244">
    <property type="entry name" value="Retrotran_gag_3"/>
    <property type="match status" value="1"/>
</dbReference>
<dbReference type="InterPro" id="IPR036875">
    <property type="entry name" value="Znf_CCHC_sf"/>
</dbReference>
<dbReference type="GO" id="GO:0003676">
    <property type="term" value="F:nucleic acid binding"/>
    <property type="evidence" value="ECO:0007669"/>
    <property type="project" value="InterPro"/>
</dbReference>
<sequence>MENTNAVSTNVIEKMSNLDFGDPLYLHPSDTNNLSIINLRLTGTENYAIWSSSMELALLVKNKTGFIDKSCVKSATNPILAKQWERCNSVVLSWILNSISEELYVGQIFSKVASEVWDELKETYNKVDGSIIYNLHRQINSTNQNGNPISDYYHKLNCMWRQYDTLVNLPKCTCAAANELTKFNQQIKLMQFLMGLDDVYQPLRTQILSKDPLPTVKNAFALISNEESHRSLNSKPQVAAFAAKGPDPKRKQQKREPLKCTHCNLTGHTADKCYELVGYPPNYNKKPNTQRALQSKSGQPKIANSSQVNSFTFTPEQINKIMSMISESSTSKEATSNMSGLSAPETADDW</sequence>
<feature type="compositionally biased region" description="Polar residues" evidence="1">
    <location>
        <begin position="285"/>
        <end position="310"/>
    </location>
</feature>
<proteinExistence type="predicted"/>
<feature type="domain" description="Retrotransposon Copia-like N-terminal" evidence="2">
    <location>
        <begin position="27"/>
        <end position="73"/>
    </location>
</feature>
<evidence type="ECO:0000313" key="4">
    <source>
        <dbReference type="Proteomes" id="UP001229421"/>
    </source>
</evidence>
<dbReference type="SUPFAM" id="SSF57756">
    <property type="entry name" value="Retrovirus zinc finger-like domains"/>
    <property type="match status" value="1"/>
</dbReference>
<feature type="region of interest" description="Disordered" evidence="1">
    <location>
        <begin position="323"/>
        <end position="350"/>
    </location>
</feature>
<accession>A0AAD8NZP0</accession>
<feature type="compositionally biased region" description="Polar residues" evidence="1">
    <location>
        <begin position="325"/>
        <end position="340"/>
    </location>
</feature>
<keyword evidence="4" id="KW-1185">Reference proteome</keyword>
<organism evidence="3 4">
    <name type="scientific">Tagetes erecta</name>
    <name type="common">African marigold</name>
    <dbReference type="NCBI Taxonomy" id="13708"/>
    <lineage>
        <taxon>Eukaryota</taxon>
        <taxon>Viridiplantae</taxon>
        <taxon>Streptophyta</taxon>
        <taxon>Embryophyta</taxon>
        <taxon>Tracheophyta</taxon>
        <taxon>Spermatophyta</taxon>
        <taxon>Magnoliopsida</taxon>
        <taxon>eudicotyledons</taxon>
        <taxon>Gunneridae</taxon>
        <taxon>Pentapetalae</taxon>
        <taxon>asterids</taxon>
        <taxon>campanulids</taxon>
        <taxon>Asterales</taxon>
        <taxon>Asteraceae</taxon>
        <taxon>Asteroideae</taxon>
        <taxon>Heliantheae alliance</taxon>
        <taxon>Tageteae</taxon>
        <taxon>Tagetes</taxon>
    </lineage>
</organism>
<dbReference type="Proteomes" id="UP001229421">
    <property type="component" value="Unassembled WGS sequence"/>
</dbReference>
<protein>
    <recommendedName>
        <fullName evidence="2">Retrotransposon Copia-like N-terminal domain-containing protein</fullName>
    </recommendedName>
</protein>
<comment type="caution">
    <text evidence="3">The sequence shown here is derived from an EMBL/GenBank/DDBJ whole genome shotgun (WGS) entry which is preliminary data.</text>
</comment>
<dbReference type="AlphaFoldDB" id="A0AAD8NZP0"/>
<evidence type="ECO:0000256" key="1">
    <source>
        <dbReference type="SAM" id="MobiDB-lite"/>
    </source>
</evidence>
<gene>
    <name evidence="3" type="ORF">QVD17_10625</name>
</gene>
<name>A0AAD8NZP0_TARER</name>
<dbReference type="InterPro" id="IPR029472">
    <property type="entry name" value="Copia-like_N"/>
</dbReference>
<evidence type="ECO:0000313" key="3">
    <source>
        <dbReference type="EMBL" id="KAK1433710.1"/>
    </source>
</evidence>
<dbReference type="PANTHER" id="PTHR37610">
    <property type="entry name" value="CCHC-TYPE DOMAIN-CONTAINING PROTEIN"/>
    <property type="match status" value="1"/>
</dbReference>